<evidence type="ECO:0000313" key="4">
    <source>
        <dbReference type="Proteomes" id="UP000265515"/>
    </source>
</evidence>
<dbReference type="InterPro" id="IPR012337">
    <property type="entry name" value="RNaseH-like_sf"/>
</dbReference>
<feature type="compositionally biased region" description="Gly residues" evidence="1">
    <location>
        <begin position="415"/>
        <end position="440"/>
    </location>
</feature>
<proteinExistence type="predicted"/>
<dbReference type="SUPFAM" id="SSF53098">
    <property type="entry name" value="Ribonuclease H-like"/>
    <property type="match status" value="1"/>
</dbReference>
<evidence type="ECO:0000256" key="1">
    <source>
        <dbReference type="SAM" id="MobiDB-lite"/>
    </source>
</evidence>
<feature type="compositionally biased region" description="Basic and acidic residues" evidence="1">
    <location>
        <begin position="394"/>
        <end position="412"/>
    </location>
</feature>
<protein>
    <recommendedName>
        <fullName evidence="2">DUF659 domain-containing protein</fullName>
    </recommendedName>
</protein>
<feature type="compositionally biased region" description="Basic and acidic residues" evidence="1">
    <location>
        <begin position="308"/>
        <end position="319"/>
    </location>
</feature>
<dbReference type="Gramene" id="GBG70385">
    <property type="protein sequence ID" value="GBG70385"/>
    <property type="gene ID" value="CBR_g6513"/>
</dbReference>
<accession>A0A388KJZ7</accession>
<comment type="caution">
    <text evidence="3">The sequence shown here is derived from an EMBL/GenBank/DDBJ whole genome shotgun (WGS) entry which is preliminary data.</text>
</comment>
<dbReference type="AlphaFoldDB" id="A0A388KJZ7"/>
<evidence type="ECO:0000259" key="2">
    <source>
        <dbReference type="Pfam" id="PF04937"/>
    </source>
</evidence>
<dbReference type="PANTHER" id="PTHR32166:SF123">
    <property type="entry name" value="BED-TYPE DOMAIN-CONTAINING PROTEIN"/>
    <property type="match status" value="1"/>
</dbReference>
<reference evidence="3 4" key="1">
    <citation type="journal article" date="2018" name="Cell">
        <title>The Chara Genome: Secondary Complexity and Implications for Plant Terrestrialization.</title>
        <authorList>
            <person name="Nishiyama T."/>
            <person name="Sakayama H."/>
            <person name="Vries J.D."/>
            <person name="Buschmann H."/>
            <person name="Saint-Marcoux D."/>
            <person name="Ullrich K.K."/>
            <person name="Haas F.B."/>
            <person name="Vanderstraeten L."/>
            <person name="Becker D."/>
            <person name="Lang D."/>
            <person name="Vosolsobe S."/>
            <person name="Rombauts S."/>
            <person name="Wilhelmsson P.K.I."/>
            <person name="Janitza P."/>
            <person name="Kern R."/>
            <person name="Heyl A."/>
            <person name="Rumpler F."/>
            <person name="Villalobos L.I.A.C."/>
            <person name="Clay J.M."/>
            <person name="Skokan R."/>
            <person name="Toyoda A."/>
            <person name="Suzuki Y."/>
            <person name="Kagoshima H."/>
            <person name="Schijlen E."/>
            <person name="Tajeshwar N."/>
            <person name="Catarino B."/>
            <person name="Hetherington A.J."/>
            <person name="Saltykova A."/>
            <person name="Bonnot C."/>
            <person name="Breuninger H."/>
            <person name="Symeonidi A."/>
            <person name="Radhakrishnan G.V."/>
            <person name="Van Nieuwerburgh F."/>
            <person name="Deforce D."/>
            <person name="Chang C."/>
            <person name="Karol K.G."/>
            <person name="Hedrich R."/>
            <person name="Ulvskov P."/>
            <person name="Glockner G."/>
            <person name="Delwiche C.F."/>
            <person name="Petrasek J."/>
            <person name="Van de Peer Y."/>
            <person name="Friml J."/>
            <person name="Beilby M."/>
            <person name="Dolan L."/>
            <person name="Kohara Y."/>
            <person name="Sugano S."/>
            <person name="Fujiyama A."/>
            <person name="Delaux P.-M."/>
            <person name="Quint M."/>
            <person name="TheiBen G."/>
            <person name="Hagemann M."/>
            <person name="Harholt J."/>
            <person name="Dunand C."/>
            <person name="Zachgo S."/>
            <person name="Langdale J."/>
            <person name="Maumus F."/>
            <person name="Straeten D.V.D."/>
            <person name="Gould S.B."/>
            <person name="Rensing S.A."/>
        </authorList>
    </citation>
    <scope>NUCLEOTIDE SEQUENCE [LARGE SCALE GENOMIC DNA]</scope>
    <source>
        <strain evidence="3 4">S276</strain>
    </source>
</reference>
<dbReference type="InterPro" id="IPR007021">
    <property type="entry name" value="DUF659"/>
</dbReference>
<feature type="compositionally biased region" description="Basic and acidic residues" evidence="1">
    <location>
        <begin position="586"/>
        <end position="595"/>
    </location>
</feature>
<evidence type="ECO:0000313" key="3">
    <source>
        <dbReference type="EMBL" id="GBG70385.1"/>
    </source>
</evidence>
<feature type="compositionally biased region" description="Basic and acidic residues" evidence="1">
    <location>
        <begin position="441"/>
        <end position="451"/>
    </location>
</feature>
<dbReference type="PANTHER" id="PTHR32166">
    <property type="entry name" value="OSJNBA0013A04.12 PROTEIN"/>
    <property type="match status" value="1"/>
</dbReference>
<name>A0A388KJZ7_CHABU</name>
<sequence length="675" mass="73364">MRFIVESGMSFNCTKLKNFKRMFTIKIPPGVPGAPAPRLSFYHMLRTTLLDELDDEVQKCVRLVLDTLKETGCTIMTDGWTNIRGQTLYNYHVGTEIGVAYVATDVMHGKKDASALANAWLKRVKSMDIELSDITTFVLDSAGVNVAAMEVFQKDENVKHIFWIPCVAHIMDLILEDIGGIDWVASRISQARLVTWFFKPHGHAREVLEAYSKKTLQLPAETRFGTNVIMMTRLVELWAELTQVVGDDRWRETVWSTSKIHKDAAKAVEDEAVMDQQLVIGTGALAKVTEEDLSLARERMLAVSRMGAERRVAESDTRQRRAGGRGRGGRGRAGVGGRTHGDVGSAPRTRRQRTDGCIRRACMHWDEGDFLFDITSRDDDDFFASGTHAATVVDRGDADDRGDYRGDGDARGDSAGPGGGDQGGDGRGGEGGGDGGGSGCRGDRVEERVDGDVLPGGRIVLQRLRRGGRQDESITSRVRRRRVHIATDTGACIMRQDPVAVSEDKLGDPSNETRRDPVHVEAQASVTDAMVTEEDTGFRITHPRSLAPVVGTEEETEFGGPGPLRQAQTWCTPARAPVHSAGAGLEDGKAQREPPPHTSNGGVEDGEVAPTPTCGQDGEDERPPTGHHVGLDCPPDSLPYTDELLTMDFALAFLPDVSLLISPTLAVVAPPEPAG</sequence>
<keyword evidence="4" id="KW-1185">Reference proteome</keyword>
<gene>
    <name evidence="3" type="ORF">CBR_g6513</name>
</gene>
<organism evidence="3 4">
    <name type="scientific">Chara braunii</name>
    <name type="common">Braun's stonewort</name>
    <dbReference type="NCBI Taxonomy" id="69332"/>
    <lineage>
        <taxon>Eukaryota</taxon>
        <taxon>Viridiplantae</taxon>
        <taxon>Streptophyta</taxon>
        <taxon>Charophyceae</taxon>
        <taxon>Charales</taxon>
        <taxon>Characeae</taxon>
        <taxon>Chara</taxon>
    </lineage>
</organism>
<feature type="region of interest" description="Disordered" evidence="1">
    <location>
        <begin position="308"/>
        <end position="354"/>
    </location>
</feature>
<feature type="region of interest" description="Disordered" evidence="1">
    <location>
        <begin position="578"/>
        <end position="634"/>
    </location>
</feature>
<dbReference type="EMBL" id="BFEA01000129">
    <property type="protein sequence ID" value="GBG70385.1"/>
    <property type="molecule type" value="Genomic_DNA"/>
</dbReference>
<dbReference type="Pfam" id="PF04937">
    <property type="entry name" value="DUF659"/>
    <property type="match status" value="1"/>
</dbReference>
<feature type="domain" description="DUF659" evidence="2">
    <location>
        <begin position="42"/>
        <end position="194"/>
    </location>
</feature>
<feature type="region of interest" description="Disordered" evidence="1">
    <location>
        <begin position="394"/>
        <end position="453"/>
    </location>
</feature>
<feature type="compositionally biased region" description="Basic residues" evidence="1">
    <location>
        <begin position="320"/>
        <end position="330"/>
    </location>
</feature>
<dbReference type="Proteomes" id="UP000265515">
    <property type="component" value="Unassembled WGS sequence"/>
</dbReference>